<dbReference type="Proteomes" id="UP000029672">
    <property type="component" value="Chromosome"/>
</dbReference>
<feature type="coiled-coil region" evidence="1">
    <location>
        <begin position="644"/>
        <end position="678"/>
    </location>
</feature>
<dbReference type="HOGENOM" id="CLU_314905_0_0_6"/>
<dbReference type="InterPro" id="IPR013491">
    <property type="entry name" value="Tape_meas_N"/>
</dbReference>
<dbReference type="NCBIfam" id="TIGR02675">
    <property type="entry name" value="tape_meas_nterm"/>
    <property type="match status" value="1"/>
</dbReference>
<evidence type="ECO:0000313" key="3">
    <source>
        <dbReference type="EMBL" id="AIT09071.1"/>
    </source>
</evidence>
<evidence type="ECO:0000256" key="1">
    <source>
        <dbReference type="SAM" id="Coils"/>
    </source>
</evidence>
<dbReference type="eggNOG" id="COG5281">
    <property type="taxonomic scope" value="Bacteria"/>
</dbReference>
<dbReference type="Pfam" id="PF20155">
    <property type="entry name" value="TMP_3"/>
    <property type="match status" value="1"/>
</dbReference>
<dbReference type="OrthoDB" id="6174294at2"/>
<reference evidence="3 4" key="1">
    <citation type="submission" date="2014-10" db="EMBL/GenBank/DDBJ databases">
        <title>Whole genome sequence of Francisella endociliophora strain FSC1006, isolated from a laboratory culture of the marine ciliate Euplotes raikovi.</title>
        <authorList>
            <person name="Granberg M."/>
            <person name="Backman S."/>
            <person name="Lundmark E."/>
            <person name="Nilsson E."/>
            <person name="Karlsson E."/>
            <person name="Thelaus J."/>
            <person name="Ohrman C."/>
            <person name="Larkeryd A."/>
            <person name="Stenberg P."/>
        </authorList>
    </citation>
    <scope>NUCLEOTIDE SEQUENCE [LARGE SCALE GENOMIC DNA]</scope>
    <source>
        <strain evidence="3 4">FSC1006</strain>
    </source>
</reference>
<protein>
    <recommendedName>
        <fullName evidence="2">Tape measure protein N-terminal domain-containing protein</fullName>
    </recommendedName>
</protein>
<dbReference type="EMBL" id="CP009574">
    <property type="protein sequence ID" value="AIT09071.1"/>
    <property type="molecule type" value="Genomic_DNA"/>
</dbReference>
<dbReference type="STRING" id="1547445.LO80_03170"/>
<dbReference type="KEGG" id="frf:LO80_03170"/>
<organism evidence="3 4">
    <name type="scientific">Candidatus Francisella endociliophora</name>
    <dbReference type="NCBI Taxonomy" id="653937"/>
    <lineage>
        <taxon>Bacteria</taxon>
        <taxon>Pseudomonadati</taxon>
        <taxon>Pseudomonadota</taxon>
        <taxon>Gammaproteobacteria</taxon>
        <taxon>Thiotrichales</taxon>
        <taxon>Francisellaceae</taxon>
        <taxon>Francisella</taxon>
    </lineage>
</organism>
<evidence type="ECO:0000313" key="4">
    <source>
        <dbReference type="Proteomes" id="UP000029672"/>
    </source>
</evidence>
<name>A0A097END0_9GAMM</name>
<gene>
    <name evidence="3" type="ORF">LO80_03170</name>
</gene>
<keyword evidence="4" id="KW-1185">Reference proteome</keyword>
<accession>A0A097END0</accession>
<feature type="coiled-coil region" evidence="1">
    <location>
        <begin position="406"/>
        <end position="494"/>
    </location>
</feature>
<dbReference type="RefSeq" id="WP_040008485.1">
    <property type="nucleotide sequence ID" value="NZ_CP009574.1"/>
</dbReference>
<sequence>MKEPIYIEIKQDGGDVVAKKISDIGKAAGSTDKRIQSLQKENRKLSDKNKELSTSLADLEKRFKTGAGGANLLKTAFAAIGGTLLIHKLFEYSDSLQNMENKLKVVTSSSEELKAVQEELFNVANRSRSSIGSVVDLYSRMARSTKALGYSQEETLQLTETISKGLQISGASAQESASAVLQLGQAFASGALRGEEFNAVNEASPIIMEALARSIAGVGASSEEINVVRGNLKDMASQGQLTAELVAKAMQEQAGWIESEYAKMETTVGQALTLIQNNFLHAFKDFDDASHISDILATSLEFVANNLSTVLKMVTILGSAMVLNFGGKALYAVTGLSNGIKGLFTVIGKNPIFLLITGLTSLYFIIESVINSKDELNEASKKEIANNKALISTYTTLNKVEKENAKIDLTKKIEDQKKALEDLKKQQIEAQNEAKKLEDRAKSLQSGFNTPGQSFFNKKFSGDVSGLTKIDDEILNAQKRLESFETTLRTLEAKDKHEVKIKATVQSELIEKQYADLVSGLEKNIAISQAKAAGDTFKEYLLKNNIDTANFTDEQIDIIRKRFNELESFNDKNISVDNPLGKFDFKEFADGLGIYNSELEKTLSNFDVINSKTKDLTAEQKQLLIANEKIKAFKSIGIQNPEALLDATDKLALQRQEMERYEAVAKKTGKTVEELKQAVESNKDGYDTLSASISNFDVSALQSLGYTQLLTDSVNNFGNSITNSLVDVLTGAKSPMEGFLNLIQKMALDIGTLIIKMYTFKAITESIKAFQGGGIGGLFGMFGFADGGQVPVIKYADGGLAVGNSHANGGIKGIVAGQTPIEFEGGEFIVNKDSTAKYLPLLNQINTNSLKFADGGKLPQAPVNTIVSPVTSPRQSNNSDSSNTNKIQNNIKFVVVSNQQEAILEATNEPDFEARIFNIMQRKNEYIT</sequence>
<keyword evidence="1" id="KW-0175">Coiled coil</keyword>
<feature type="domain" description="Tape measure protein N-terminal" evidence="2">
    <location>
        <begin position="88"/>
        <end position="288"/>
    </location>
</feature>
<proteinExistence type="predicted"/>
<dbReference type="AlphaFoldDB" id="A0A097END0"/>
<dbReference type="eggNOG" id="COG1511">
    <property type="taxonomic scope" value="Bacteria"/>
</dbReference>
<evidence type="ECO:0000259" key="2">
    <source>
        <dbReference type="Pfam" id="PF20155"/>
    </source>
</evidence>
<feature type="coiled-coil region" evidence="1">
    <location>
        <begin position="28"/>
        <end position="62"/>
    </location>
</feature>